<name>A0A369JSB1_HYPMA</name>
<dbReference type="InParanoid" id="A0A369JSB1"/>
<dbReference type="AlphaFoldDB" id="A0A369JSB1"/>
<evidence type="ECO:0000313" key="2">
    <source>
        <dbReference type="Proteomes" id="UP000076154"/>
    </source>
</evidence>
<reference evidence="1" key="1">
    <citation type="submission" date="2018-04" db="EMBL/GenBank/DDBJ databases">
        <title>Whole genome sequencing of Hypsizygus marmoreus.</title>
        <authorList>
            <person name="Choi I.-G."/>
            <person name="Min B."/>
            <person name="Kim J.-G."/>
            <person name="Kim S."/>
            <person name="Oh Y.-L."/>
            <person name="Kong W.-S."/>
            <person name="Park H."/>
            <person name="Jeong J."/>
            <person name="Song E.-S."/>
        </authorList>
    </citation>
    <scope>NUCLEOTIDE SEQUENCE [LARGE SCALE GENOMIC DNA]</scope>
    <source>
        <strain evidence="1">51987-8</strain>
    </source>
</reference>
<dbReference type="Proteomes" id="UP000076154">
    <property type="component" value="Unassembled WGS sequence"/>
</dbReference>
<evidence type="ECO:0000313" key="1">
    <source>
        <dbReference type="EMBL" id="RDB24222.1"/>
    </source>
</evidence>
<dbReference type="EMBL" id="LUEZ02000045">
    <property type="protein sequence ID" value="RDB24222.1"/>
    <property type="molecule type" value="Genomic_DNA"/>
</dbReference>
<accession>A0A369JSB1</accession>
<comment type="caution">
    <text evidence="1">The sequence shown here is derived from an EMBL/GenBank/DDBJ whole genome shotgun (WGS) entry which is preliminary data.</text>
</comment>
<sequence>MLPVFAARSDFKREGAESRQDALLSKVCGTVAAQVVLKEGNIYHQILNFAVRGVKRLEPVSVIDLSIDIDQGRFRTHLFLSPQAPRSPSKLSPSTSVDTDVICSSASKCIRGHPLRRDWKLEPYNTDDLWSCPTGPRLSFGFLFPNLCNLSPWALQCELLISLHEVPVYGLIFRAFITIYPIESI</sequence>
<gene>
    <name evidence="1" type="ORF">Hypma_008694</name>
</gene>
<organism evidence="1 2">
    <name type="scientific">Hypsizygus marmoreus</name>
    <name type="common">White beech mushroom</name>
    <name type="synonym">Agaricus marmoreus</name>
    <dbReference type="NCBI Taxonomy" id="39966"/>
    <lineage>
        <taxon>Eukaryota</taxon>
        <taxon>Fungi</taxon>
        <taxon>Dikarya</taxon>
        <taxon>Basidiomycota</taxon>
        <taxon>Agaricomycotina</taxon>
        <taxon>Agaricomycetes</taxon>
        <taxon>Agaricomycetidae</taxon>
        <taxon>Agaricales</taxon>
        <taxon>Tricholomatineae</taxon>
        <taxon>Lyophyllaceae</taxon>
        <taxon>Hypsizygus</taxon>
    </lineage>
</organism>
<protein>
    <submittedName>
        <fullName evidence="1">Uncharacterized protein</fullName>
    </submittedName>
</protein>
<proteinExistence type="predicted"/>
<keyword evidence="2" id="KW-1185">Reference proteome</keyword>